<keyword evidence="3" id="KW-1185">Reference proteome</keyword>
<feature type="region of interest" description="Disordered" evidence="1">
    <location>
        <begin position="57"/>
        <end position="79"/>
    </location>
</feature>
<dbReference type="EMBL" id="JALLPJ020000900">
    <property type="protein sequence ID" value="KAL3780252.1"/>
    <property type="molecule type" value="Genomic_DNA"/>
</dbReference>
<accession>A0ABD3NX22</accession>
<evidence type="ECO:0000313" key="3">
    <source>
        <dbReference type="Proteomes" id="UP001530400"/>
    </source>
</evidence>
<dbReference type="AlphaFoldDB" id="A0ABD3NX22"/>
<proteinExistence type="predicted"/>
<evidence type="ECO:0000313" key="2">
    <source>
        <dbReference type="EMBL" id="KAL3780252.1"/>
    </source>
</evidence>
<dbReference type="Proteomes" id="UP001530400">
    <property type="component" value="Unassembled WGS sequence"/>
</dbReference>
<protein>
    <submittedName>
        <fullName evidence="2">Uncharacterized protein</fullName>
    </submittedName>
</protein>
<gene>
    <name evidence="2" type="ORF">ACHAWO_010546</name>
</gene>
<reference evidence="2 3" key="1">
    <citation type="submission" date="2024-10" db="EMBL/GenBank/DDBJ databases">
        <title>Updated reference genomes for cyclostephanoid diatoms.</title>
        <authorList>
            <person name="Roberts W.R."/>
            <person name="Alverson A.J."/>
        </authorList>
    </citation>
    <scope>NUCLEOTIDE SEQUENCE [LARGE SCALE GENOMIC DNA]</scope>
    <source>
        <strain evidence="2 3">AJA010-31</strain>
    </source>
</reference>
<comment type="caution">
    <text evidence="2">The sequence shown here is derived from an EMBL/GenBank/DDBJ whole genome shotgun (WGS) entry which is preliminary data.</text>
</comment>
<evidence type="ECO:0000256" key="1">
    <source>
        <dbReference type="SAM" id="MobiDB-lite"/>
    </source>
</evidence>
<sequence>MTENWHSFQKSNSIKFSDNLPIDSVEFERRRRRQDGMCSIRSLVCCISVLVGNPSIRSKKEKQRQQQRQIGLISNYDNDDASFGYNFDDQVMSPRVLTRLAGRGHQFD</sequence>
<organism evidence="2 3">
    <name type="scientific">Cyclotella atomus</name>
    <dbReference type="NCBI Taxonomy" id="382360"/>
    <lineage>
        <taxon>Eukaryota</taxon>
        <taxon>Sar</taxon>
        <taxon>Stramenopiles</taxon>
        <taxon>Ochrophyta</taxon>
        <taxon>Bacillariophyta</taxon>
        <taxon>Coscinodiscophyceae</taxon>
        <taxon>Thalassiosirophycidae</taxon>
        <taxon>Stephanodiscales</taxon>
        <taxon>Stephanodiscaceae</taxon>
        <taxon>Cyclotella</taxon>
    </lineage>
</organism>
<name>A0ABD3NX22_9STRA</name>